<dbReference type="Proteomes" id="UP000676169">
    <property type="component" value="Chromosome"/>
</dbReference>
<evidence type="ECO:0000313" key="4">
    <source>
        <dbReference type="EMBL" id="QUE49666.1"/>
    </source>
</evidence>
<organism evidence="4 5">
    <name type="scientific">Luteolibacter ambystomatis</name>
    <dbReference type="NCBI Taxonomy" id="2824561"/>
    <lineage>
        <taxon>Bacteria</taxon>
        <taxon>Pseudomonadati</taxon>
        <taxon>Verrucomicrobiota</taxon>
        <taxon>Verrucomicrobiia</taxon>
        <taxon>Verrucomicrobiales</taxon>
        <taxon>Verrucomicrobiaceae</taxon>
        <taxon>Luteolibacter</taxon>
    </lineage>
</organism>
<dbReference type="CDD" id="cd11304">
    <property type="entry name" value="Cadherin_repeat"/>
    <property type="match status" value="1"/>
</dbReference>
<evidence type="ECO:0000259" key="2">
    <source>
        <dbReference type="PROSITE" id="PS50268"/>
    </source>
</evidence>
<dbReference type="InterPro" id="IPR015919">
    <property type="entry name" value="Cadherin-like_sf"/>
</dbReference>
<dbReference type="Pfam" id="PF13402">
    <property type="entry name" value="Peptidase_M60"/>
    <property type="match status" value="1"/>
</dbReference>
<dbReference type="Pfam" id="PF13385">
    <property type="entry name" value="Laminin_G_3"/>
    <property type="match status" value="1"/>
</dbReference>
<dbReference type="Gene3D" id="3.40.390.80">
    <property type="entry name" value="Peptidase M60, enhancin-like domain 2"/>
    <property type="match status" value="1"/>
</dbReference>
<dbReference type="Gene3D" id="2.60.40.10">
    <property type="entry name" value="Immunoglobulins"/>
    <property type="match status" value="1"/>
</dbReference>
<sequence length="1659" mass="173282">MSISSRVTAVVVLMASVQVLRADIAADYGSITSTSAGLAVSGWGSPGSVARHGKAAFPILMDSGGMAMMAAGRYNDSYVSTAARAVAFSHNGPLNGGGDSMPALLEGAVKWASRKTTPSTITVGCGSGITASFWTSRGYLTKTVTTTMSSSTNDLSGVDVFIFDWHSGYSAAAVTKIQTFTAGGGGIVCGATPWALGATPTTDAFNVLTPFGLTYSGSGWNGPSPATVPSSSPSPYYSALNGSGDLVKDKEGLITMTLADKVIASASIAQVLAVRTDITALTTDLGTLSDASHYGWIAPTAANPISKASKPVEAMLAQYQSSLFDTMTPAQLFAHPAAADFPGSPSAGSTVSRTVSVNGTTATDFYMNQGYKPTRVETGLYAAPGATITVTIPSGMTAAGLQVHICGNGSEDVTWNQDTFSYFPKLWRRVPLTATATQTGNVFGGLVTILVPAGSSLGTFNVTVDGVLEAPCFTLGTNTDTEWNTGLSTKPAPYGYVKTDKLTLYVPKSQLSAMTNPTAVATHWKTVMDTADEYYGYTPWRKRSEAIATSRYVAAGAAYAGYPIEAGWGTDSAEQLNDARVNGSWGNYHELGHGFQDNFDGAFVIPTHAEADVNLFPGMIFNMVHKHTAWDNNSHPSLDASERLIRRADYFALPAAQQTWQVACEGDPVNDKGEVVYDFYYNISEAFGWTAYKTAFTRLMNYLQNPSGSTDTDLKNLSTSDPNFKRNRFYILFCDATGRNLDTYFQRYGLGKVGAGYEITASVKTLISSRGYPVWSDNQIMTGISNPGTVTLPESSATGTVVHAFSVTDPDPGETHTFVITGGDPNGDFTIDRGTGVLSVRALDYERATSYSLTVTAYGDGIPLSGTRDAITRTFTVNVTNTVEVPVMSAINFEARASMAANTVLGTVSAVPETGRTITGFAIVAGNGSGVFAINSTTGVVTVVTPASLPNPGTAVLTVRVTDSAGQFGYGRVQVFSNTPTVLADQQWKLDETSGTTAANGAGGLTGAYEGTPTLGQAGARANTGNSMAFDGVNDDVKVLPLGVTSNTFTITGWIKRNGSQTPWSGLVYSRASGTNAGSGIMVGDNNDLRYSWGENYWWYYSGLMIPDNQWCFVALVVEPTKATLYLHDGTTLRSAVHTAAQTSTPLDGNFYLGYDPTSSTRRFKGNMDDSRMYVRSLSPAEIQQCYDNIATPLTGSAGTAPTVSLTAPANGASLASPVSTAMTASVTDNFSNIGKVQFYDGASLVGEDATSPYSVTWATSTLGGHALKARVTYDGGATVDSSVNTVTVTGGSLPSGWTGADVGSVAAAGSSSYASGVYTVTGSGADVWGTADAFYYASTTLTGDGEIRARVTSQTNTDAWAKAGVMIRETSAAGSTQAMMQVTPGNGFAYQYRTTTNGASTHVAGPAINAFPNNWVRITRSGSLLTSYVSANGTTWTQVGQATISMTSTVTAGLAVTSHVDGMLSTATFDNVAVTPYPSPWVTADIGTTGLVGRAEFYNNVHTVTGAGPLGGTTDNFRYLYQALSGDGSIIARVSALQNTGTSARVGVMIRDTLANNSRMAALSVNGSGAWQWQRRTTAGGSVTTTSSSSGTAPNIWVRIVRSGNSFTASRSTNGTTWTTISSVTVSMATNCYIGLNVASGTAGTGNTSSFDSITVVP</sequence>
<dbReference type="SMART" id="SM00112">
    <property type="entry name" value="CA"/>
    <property type="match status" value="1"/>
</dbReference>
<dbReference type="Pfam" id="PF17957">
    <property type="entry name" value="Big_7"/>
    <property type="match status" value="1"/>
</dbReference>
<feature type="chain" id="PRO_5037676565" evidence="1">
    <location>
        <begin position="23"/>
        <end position="1659"/>
    </location>
</feature>
<protein>
    <submittedName>
        <fullName evidence="4">M60 family metallopeptidase</fullName>
    </submittedName>
</protein>
<dbReference type="Pfam" id="PF17291">
    <property type="entry name" value="M60-like_N"/>
    <property type="match status" value="1"/>
</dbReference>
<dbReference type="InterPro" id="IPR035423">
    <property type="entry name" value="M60-like_N"/>
</dbReference>
<reference evidence="4" key="1">
    <citation type="submission" date="2021-04" db="EMBL/GenBank/DDBJ databases">
        <title>Luteolibacter sp. 32A isolated from the skin of an Anderson's salamander (Ambystoma andersonii).</title>
        <authorList>
            <person name="Spergser J."/>
            <person name="Busse H.-J."/>
        </authorList>
    </citation>
    <scope>NUCLEOTIDE SEQUENCE</scope>
    <source>
        <strain evidence="4">32A</strain>
    </source>
</reference>
<dbReference type="SUPFAM" id="SSF49899">
    <property type="entry name" value="Concanavalin A-like lectins/glucanases"/>
    <property type="match status" value="2"/>
</dbReference>
<proteinExistence type="predicted"/>
<dbReference type="InterPro" id="IPR042279">
    <property type="entry name" value="Pep_M60_3"/>
</dbReference>
<dbReference type="GO" id="GO:0016020">
    <property type="term" value="C:membrane"/>
    <property type="evidence" value="ECO:0007669"/>
    <property type="project" value="InterPro"/>
</dbReference>
<evidence type="ECO:0000259" key="3">
    <source>
        <dbReference type="PROSITE" id="PS51723"/>
    </source>
</evidence>
<dbReference type="InterPro" id="IPR002126">
    <property type="entry name" value="Cadherin-like_dom"/>
</dbReference>
<dbReference type="KEGG" id="lamb:KBB96_12370"/>
<feature type="domain" description="Cadherin" evidence="2">
    <location>
        <begin position="784"/>
        <end position="888"/>
    </location>
</feature>
<dbReference type="Gene3D" id="2.60.40.60">
    <property type="entry name" value="Cadherins"/>
    <property type="match status" value="2"/>
</dbReference>
<dbReference type="Gene3D" id="2.60.120.200">
    <property type="match status" value="3"/>
</dbReference>
<feature type="domain" description="Peptidase M60" evidence="3">
    <location>
        <begin position="373"/>
        <end position="688"/>
    </location>
</feature>
<dbReference type="InterPro" id="IPR031161">
    <property type="entry name" value="Peptidase_M60_dom"/>
</dbReference>
<name>A0A975IXT2_9BACT</name>
<dbReference type="PANTHER" id="PTHR15730">
    <property type="entry name" value="EXPERIMENTAL AUTOIMMUNE PROSTATITIS ANTIGEN 2-RELATED"/>
    <property type="match status" value="1"/>
</dbReference>
<gene>
    <name evidence="4" type="ORF">KBB96_12370</name>
</gene>
<dbReference type="InterPro" id="IPR013320">
    <property type="entry name" value="ConA-like_dom_sf"/>
</dbReference>
<evidence type="ECO:0000313" key="5">
    <source>
        <dbReference type="Proteomes" id="UP000676169"/>
    </source>
</evidence>
<accession>A0A975IXT2</accession>
<keyword evidence="1" id="KW-0732">Signal</keyword>
<dbReference type="InterPro" id="IPR013783">
    <property type="entry name" value="Ig-like_fold"/>
</dbReference>
<dbReference type="SMART" id="SM01276">
    <property type="entry name" value="M60-like"/>
    <property type="match status" value="1"/>
</dbReference>
<dbReference type="InterPro" id="IPR051244">
    <property type="entry name" value="TCAF"/>
</dbReference>
<dbReference type="GO" id="GO:0005509">
    <property type="term" value="F:calcium ion binding"/>
    <property type="evidence" value="ECO:0007669"/>
    <property type="project" value="InterPro"/>
</dbReference>
<dbReference type="Gene3D" id="1.10.390.30">
    <property type="entry name" value="Peptidase M60, enhancin-like domain 3"/>
    <property type="match status" value="1"/>
</dbReference>
<feature type="signal peptide" evidence="1">
    <location>
        <begin position="1"/>
        <end position="22"/>
    </location>
</feature>
<dbReference type="PROSITE" id="PS50268">
    <property type="entry name" value="CADHERIN_2"/>
    <property type="match status" value="1"/>
</dbReference>
<dbReference type="Pfam" id="PF00028">
    <property type="entry name" value="Cadherin"/>
    <property type="match status" value="1"/>
</dbReference>
<dbReference type="RefSeq" id="WP_211629755.1">
    <property type="nucleotide sequence ID" value="NZ_CP073100.1"/>
</dbReference>
<dbReference type="GO" id="GO:0007156">
    <property type="term" value="P:homophilic cell adhesion via plasma membrane adhesion molecules"/>
    <property type="evidence" value="ECO:0007669"/>
    <property type="project" value="InterPro"/>
</dbReference>
<dbReference type="EMBL" id="CP073100">
    <property type="protein sequence ID" value="QUE49666.1"/>
    <property type="molecule type" value="Genomic_DNA"/>
</dbReference>
<keyword evidence="5" id="KW-1185">Reference proteome</keyword>
<dbReference type="PANTHER" id="PTHR15730:SF5">
    <property type="entry name" value="SI:CH211-210B2.2-RELATED"/>
    <property type="match status" value="1"/>
</dbReference>
<dbReference type="SUPFAM" id="SSF49313">
    <property type="entry name" value="Cadherin-like"/>
    <property type="match status" value="2"/>
</dbReference>
<dbReference type="PROSITE" id="PS51723">
    <property type="entry name" value="PEPTIDASE_M60"/>
    <property type="match status" value="1"/>
</dbReference>
<evidence type="ECO:0000256" key="1">
    <source>
        <dbReference type="SAM" id="SignalP"/>
    </source>
</evidence>